<protein>
    <submittedName>
        <fullName evidence="1">Uncharacterized protein</fullName>
    </submittedName>
</protein>
<evidence type="ECO:0000313" key="1">
    <source>
        <dbReference type="EMBL" id="CAG9324810.1"/>
    </source>
</evidence>
<gene>
    <name evidence="1" type="ORF">BSTOLATCC_MIC36589</name>
</gene>
<evidence type="ECO:0000313" key="2">
    <source>
        <dbReference type="Proteomes" id="UP001162131"/>
    </source>
</evidence>
<dbReference type="Proteomes" id="UP001162131">
    <property type="component" value="Unassembled WGS sequence"/>
</dbReference>
<reference evidence="1" key="1">
    <citation type="submission" date="2021-09" db="EMBL/GenBank/DDBJ databases">
        <authorList>
            <consortium name="AG Swart"/>
            <person name="Singh M."/>
            <person name="Singh A."/>
            <person name="Seah K."/>
            <person name="Emmerich C."/>
        </authorList>
    </citation>
    <scope>NUCLEOTIDE SEQUENCE</scope>
    <source>
        <strain evidence="1">ATCC30299</strain>
    </source>
</reference>
<proteinExistence type="predicted"/>
<keyword evidence="2" id="KW-1185">Reference proteome</keyword>
<organism evidence="1 2">
    <name type="scientific">Blepharisma stoltei</name>
    <dbReference type="NCBI Taxonomy" id="1481888"/>
    <lineage>
        <taxon>Eukaryota</taxon>
        <taxon>Sar</taxon>
        <taxon>Alveolata</taxon>
        <taxon>Ciliophora</taxon>
        <taxon>Postciliodesmatophora</taxon>
        <taxon>Heterotrichea</taxon>
        <taxon>Heterotrichida</taxon>
        <taxon>Blepharismidae</taxon>
        <taxon>Blepharisma</taxon>
    </lineage>
</organism>
<dbReference type="EMBL" id="CAJZBQ010000036">
    <property type="protein sequence ID" value="CAG9324810.1"/>
    <property type="molecule type" value="Genomic_DNA"/>
</dbReference>
<comment type="caution">
    <text evidence="1">The sequence shown here is derived from an EMBL/GenBank/DDBJ whole genome shotgun (WGS) entry which is preliminary data.</text>
</comment>
<accession>A0AAU9JKZ7</accession>
<sequence length="168" mass="19559">MAERYKFCKSRNSIIGASLSNFHLNKRLLLPELPIEMPKRKLSCRSVTFPCIKRDKQKLIISHAKFQQEPLSPASPESPRKLSSSLFGDKLPATIKKEVKVFRIKKRFKNMNDFNKRIPQDDPLECYYENLPYIGDVLQENRAKHYSKMSKLVLPVYEESNESLEVLA</sequence>
<dbReference type="AlphaFoldDB" id="A0AAU9JKZ7"/>
<name>A0AAU9JKZ7_9CILI</name>